<dbReference type="EMBL" id="AVOT02033590">
    <property type="protein sequence ID" value="MBW0527510.1"/>
    <property type="molecule type" value="Genomic_DNA"/>
</dbReference>
<feature type="compositionally biased region" description="Polar residues" evidence="1">
    <location>
        <begin position="20"/>
        <end position="48"/>
    </location>
</feature>
<organism evidence="3 4">
    <name type="scientific">Austropuccinia psidii MF-1</name>
    <dbReference type="NCBI Taxonomy" id="1389203"/>
    <lineage>
        <taxon>Eukaryota</taxon>
        <taxon>Fungi</taxon>
        <taxon>Dikarya</taxon>
        <taxon>Basidiomycota</taxon>
        <taxon>Pucciniomycotina</taxon>
        <taxon>Pucciniomycetes</taxon>
        <taxon>Pucciniales</taxon>
        <taxon>Sphaerophragmiaceae</taxon>
        <taxon>Austropuccinia</taxon>
    </lineage>
</organism>
<protein>
    <recommendedName>
        <fullName evidence="2">Reverse transcriptase Ty1/copia-type domain-containing protein</fullName>
    </recommendedName>
</protein>
<dbReference type="InterPro" id="IPR013103">
    <property type="entry name" value="RVT_2"/>
</dbReference>
<evidence type="ECO:0000256" key="1">
    <source>
        <dbReference type="SAM" id="MobiDB-lite"/>
    </source>
</evidence>
<dbReference type="Proteomes" id="UP000765509">
    <property type="component" value="Unassembled WGS sequence"/>
</dbReference>
<dbReference type="AlphaFoldDB" id="A0A9Q3EYK0"/>
<sequence>MDQDPAHIAYPSEETAVEEPNTSHTQTDCGNTCNSEDTKSQQQLNSSDRPPRLKGLAVDRWQYCLRLNKAIYGLKQAPLAWYTRLQEWLKNAGFATCKLDPCVFYRSEPDKVWIYVHVNDIAIFGKNLDIFKKEINNEFEIKDMDQLNSYSV</sequence>
<dbReference type="OrthoDB" id="2796020at2759"/>
<gene>
    <name evidence="3" type="ORF">O181_067225</name>
</gene>
<evidence type="ECO:0000259" key="2">
    <source>
        <dbReference type="Pfam" id="PF07727"/>
    </source>
</evidence>
<proteinExistence type="predicted"/>
<reference evidence="3" key="1">
    <citation type="submission" date="2021-03" db="EMBL/GenBank/DDBJ databases">
        <title>Draft genome sequence of rust myrtle Austropuccinia psidii MF-1, a brazilian biotype.</title>
        <authorList>
            <person name="Quecine M.C."/>
            <person name="Pachon D.M.R."/>
            <person name="Bonatelli M.L."/>
            <person name="Correr F.H."/>
            <person name="Franceschini L.M."/>
            <person name="Leite T.F."/>
            <person name="Margarido G.R.A."/>
            <person name="Almeida C.A."/>
            <person name="Ferrarezi J.A."/>
            <person name="Labate C.A."/>
        </authorList>
    </citation>
    <scope>NUCLEOTIDE SEQUENCE</scope>
    <source>
        <strain evidence="3">MF-1</strain>
    </source>
</reference>
<evidence type="ECO:0000313" key="4">
    <source>
        <dbReference type="Proteomes" id="UP000765509"/>
    </source>
</evidence>
<feature type="domain" description="Reverse transcriptase Ty1/copia-type" evidence="2">
    <location>
        <begin position="58"/>
        <end position="150"/>
    </location>
</feature>
<comment type="caution">
    <text evidence="3">The sequence shown here is derived from an EMBL/GenBank/DDBJ whole genome shotgun (WGS) entry which is preliminary data.</text>
</comment>
<evidence type="ECO:0000313" key="3">
    <source>
        <dbReference type="EMBL" id="MBW0527510.1"/>
    </source>
</evidence>
<name>A0A9Q3EYK0_9BASI</name>
<accession>A0A9Q3EYK0</accession>
<dbReference type="Pfam" id="PF07727">
    <property type="entry name" value="RVT_2"/>
    <property type="match status" value="1"/>
</dbReference>
<keyword evidence="4" id="KW-1185">Reference proteome</keyword>
<feature type="region of interest" description="Disordered" evidence="1">
    <location>
        <begin position="1"/>
        <end position="51"/>
    </location>
</feature>